<accession>A0A1S2VX34</accession>
<proteinExistence type="predicted"/>
<feature type="chain" id="PRO_5010338801" description="Solute-binding protein family 5 domain-containing protein" evidence="1">
    <location>
        <begin position="23"/>
        <end position="549"/>
    </location>
</feature>
<dbReference type="GO" id="GO:0015833">
    <property type="term" value="P:peptide transport"/>
    <property type="evidence" value="ECO:0007669"/>
    <property type="project" value="TreeGrafter"/>
</dbReference>
<dbReference type="InterPro" id="IPR030678">
    <property type="entry name" value="Peptide/Ni-bd"/>
</dbReference>
<name>A0A1S2VX34_BIFLN</name>
<dbReference type="GO" id="GO:0043190">
    <property type="term" value="C:ATP-binding cassette (ABC) transporter complex"/>
    <property type="evidence" value="ECO:0007669"/>
    <property type="project" value="InterPro"/>
</dbReference>
<dbReference type="AlphaFoldDB" id="A0A1S2VX34"/>
<dbReference type="InterPro" id="IPR039424">
    <property type="entry name" value="SBP_5"/>
</dbReference>
<dbReference type="SUPFAM" id="SSF53850">
    <property type="entry name" value="Periplasmic binding protein-like II"/>
    <property type="match status" value="1"/>
</dbReference>
<dbReference type="EMBL" id="MOAE01000033">
    <property type="protein sequence ID" value="OIN63263.1"/>
    <property type="molecule type" value="Genomic_DNA"/>
</dbReference>
<dbReference type="GO" id="GO:0042597">
    <property type="term" value="C:periplasmic space"/>
    <property type="evidence" value="ECO:0007669"/>
    <property type="project" value="UniProtKB-ARBA"/>
</dbReference>
<gene>
    <name evidence="3" type="ORF">BFS26_06170</name>
</gene>
<evidence type="ECO:0000259" key="2">
    <source>
        <dbReference type="Pfam" id="PF00496"/>
    </source>
</evidence>
<dbReference type="Gene3D" id="3.40.190.10">
    <property type="entry name" value="Periplasmic binding protein-like II"/>
    <property type="match status" value="1"/>
</dbReference>
<dbReference type="InterPro" id="IPR000914">
    <property type="entry name" value="SBP_5_dom"/>
</dbReference>
<evidence type="ECO:0000256" key="1">
    <source>
        <dbReference type="SAM" id="SignalP"/>
    </source>
</evidence>
<feature type="signal peptide" evidence="1">
    <location>
        <begin position="1"/>
        <end position="22"/>
    </location>
</feature>
<dbReference type="PROSITE" id="PS51257">
    <property type="entry name" value="PROKAR_LIPOPROTEIN"/>
    <property type="match status" value="1"/>
</dbReference>
<feature type="domain" description="Solute-binding protein family 5" evidence="2">
    <location>
        <begin position="86"/>
        <end position="441"/>
    </location>
</feature>
<dbReference type="PANTHER" id="PTHR30290">
    <property type="entry name" value="PERIPLASMIC BINDING COMPONENT OF ABC TRANSPORTER"/>
    <property type="match status" value="1"/>
</dbReference>
<sequence length="549" mass="60675">MNAIVNKVLVACLSAGLLTGMAACGNTSHQGAVNADAPQQGGTLKVIQVPDPVGCIDPFQAYWTGTRTIVRQFAESLTDQDPKTGEIKPWLASGWRQSEDGKTLTVDLKHGITFSDGEPFNADAVVKNFTTDLQTAKEIPGTYGQLYTQNLEEVQKVDDDTVNFVFSAPNASFLQGLSTTNLAVISPKSLELPPEERCTAALSGTGAFVLKKFNPKTAAQLIRRKGHTWSSPFQSQKGDAYLDGIEFSYSGENSVRVGSLSSGSVDVLWPDSDHALTQNDKAQIEQAGGRVESRSLPGTAYNLFPNIRYGRPLNDINVRKAVTLGIDRATYAATLLRDDYPVVSGFLDSTTTGMLKTPANTTYDSKKAGELLDESGWKLKDDGYRYKDGKRLTLHLLTFTKNEGHELIQDQLKKIGIDYRIDVTTAAEENARMISGDYDFLGDTFTRNDLSALNRVLDLRYSSWKDETRNIATEEQHAQLAQLFDRGTYELDPVKRRETYRQVQQFLSDNYILIPVYERLQDYAASSRVQGIRFTAEAFGDFSGAWIAK</sequence>
<evidence type="ECO:0000313" key="3">
    <source>
        <dbReference type="EMBL" id="OIN63263.1"/>
    </source>
</evidence>
<dbReference type="PIRSF" id="PIRSF002741">
    <property type="entry name" value="MppA"/>
    <property type="match status" value="1"/>
</dbReference>
<organism evidence="3 4">
    <name type="scientific">Bifidobacterium longum subsp. suis</name>
    <dbReference type="NCBI Taxonomy" id="1695"/>
    <lineage>
        <taxon>Bacteria</taxon>
        <taxon>Bacillati</taxon>
        <taxon>Actinomycetota</taxon>
        <taxon>Actinomycetes</taxon>
        <taxon>Bifidobacteriales</taxon>
        <taxon>Bifidobacteriaceae</taxon>
        <taxon>Bifidobacterium</taxon>
    </lineage>
</organism>
<protein>
    <recommendedName>
        <fullName evidence="2">Solute-binding protein family 5 domain-containing protein</fullName>
    </recommendedName>
</protein>
<dbReference type="GO" id="GO:1904680">
    <property type="term" value="F:peptide transmembrane transporter activity"/>
    <property type="evidence" value="ECO:0007669"/>
    <property type="project" value="TreeGrafter"/>
</dbReference>
<reference evidence="3 4" key="1">
    <citation type="journal article" date="2016" name="BMC Microbiol.">
        <title>Fucosyllactose and L-fucose utilization of infant Bifidobacterium longum and Bifidobacterium kashiwanohense.</title>
        <authorList>
            <person name="Bunesova V."/>
            <person name="Lacroix C."/>
            <person name="Schwab C."/>
        </authorList>
    </citation>
    <scope>NUCLEOTIDE SEQUENCE [LARGE SCALE GENOMIC DNA]</scope>
    <source>
        <strain evidence="3 4">BSM11-5</strain>
    </source>
</reference>
<dbReference type="RefSeq" id="WP_071474874.1">
    <property type="nucleotide sequence ID" value="NZ_MOAE01000033.1"/>
</dbReference>
<dbReference type="Pfam" id="PF00496">
    <property type="entry name" value="SBP_bac_5"/>
    <property type="match status" value="1"/>
</dbReference>
<dbReference type="Gene3D" id="3.10.105.10">
    <property type="entry name" value="Dipeptide-binding Protein, Domain 3"/>
    <property type="match status" value="1"/>
</dbReference>
<dbReference type="Proteomes" id="UP000181801">
    <property type="component" value="Unassembled WGS sequence"/>
</dbReference>
<comment type="caution">
    <text evidence="3">The sequence shown here is derived from an EMBL/GenBank/DDBJ whole genome shotgun (WGS) entry which is preliminary data.</text>
</comment>
<keyword evidence="1" id="KW-0732">Signal</keyword>
<evidence type="ECO:0000313" key="4">
    <source>
        <dbReference type="Proteomes" id="UP000181801"/>
    </source>
</evidence>